<dbReference type="InterPro" id="IPR029062">
    <property type="entry name" value="Class_I_gatase-like"/>
</dbReference>
<evidence type="ECO:0000313" key="3">
    <source>
        <dbReference type="Proteomes" id="UP000315648"/>
    </source>
</evidence>
<dbReference type="OrthoDB" id="175239at2"/>
<feature type="transmembrane region" description="Helical" evidence="1">
    <location>
        <begin position="739"/>
        <end position="759"/>
    </location>
</feature>
<feature type="transmembrane region" description="Helical" evidence="1">
    <location>
        <begin position="55"/>
        <end position="75"/>
    </location>
</feature>
<keyword evidence="1" id="KW-0812">Transmembrane</keyword>
<dbReference type="PANTHER" id="PTHR37947:SF1">
    <property type="entry name" value="BLL2462 PROTEIN"/>
    <property type="match status" value="1"/>
</dbReference>
<dbReference type="Gene3D" id="3.40.50.880">
    <property type="match status" value="1"/>
</dbReference>
<dbReference type="PANTHER" id="PTHR37947">
    <property type="entry name" value="BLL2462 PROTEIN"/>
    <property type="match status" value="1"/>
</dbReference>
<organism evidence="2 3">
    <name type="scientific">Rariglobus hedericola</name>
    <dbReference type="NCBI Taxonomy" id="2597822"/>
    <lineage>
        <taxon>Bacteria</taxon>
        <taxon>Pseudomonadati</taxon>
        <taxon>Verrucomicrobiota</taxon>
        <taxon>Opitutia</taxon>
        <taxon>Opitutales</taxon>
        <taxon>Opitutaceae</taxon>
        <taxon>Rariglobus</taxon>
    </lineage>
</organism>
<dbReference type="InterPro" id="IPR036465">
    <property type="entry name" value="vWFA_dom_sf"/>
</dbReference>
<gene>
    <name evidence="2" type="ORF">FPL22_11410</name>
</gene>
<dbReference type="AlphaFoldDB" id="A0A556QJB2"/>
<dbReference type="SUPFAM" id="SSF53300">
    <property type="entry name" value="vWA-like"/>
    <property type="match status" value="1"/>
</dbReference>
<comment type="caution">
    <text evidence="2">The sequence shown here is derived from an EMBL/GenBank/DDBJ whole genome shotgun (WGS) entry which is preliminary data.</text>
</comment>
<keyword evidence="3" id="KW-1185">Reference proteome</keyword>
<reference evidence="2 3" key="1">
    <citation type="submission" date="2019-07" db="EMBL/GenBank/DDBJ databases">
        <title>Description of 53C-WASEF.</title>
        <authorList>
            <person name="Pitt A."/>
            <person name="Hahn M.W."/>
        </authorList>
    </citation>
    <scope>NUCLEOTIDE SEQUENCE [LARGE SCALE GENOMIC DNA]</scope>
    <source>
        <strain evidence="2 3">53C-WASEF</strain>
    </source>
</reference>
<dbReference type="CDD" id="cd03143">
    <property type="entry name" value="A4_beta-galactosidase_middle_domain"/>
    <property type="match status" value="1"/>
</dbReference>
<keyword evidence="1" id="KW-0472">Membrane</keyword>
<dbReference type="SUPFAM" id="SSF52317">
    <property type="entry name" value="Class I glutamine amidotransferase-like"/>
    <property type="match status" value="1"/>
</dbReference>
<protein>
    <recommendedName>
        <fullName evidence="4">VWA domain-containing protein</fullName>
    </recommendedName>
</protein>
<proteinExistence type="predicted"/>
<evidence type="ECO:0000256" key="1">
    <source>
        <dbReference type="SAM" id="Phobius"/>
    </source>
</evidence>
<sequence>MSSSVTTFSWRFGGPLADLPPALAWSILGAVGIAGLVWIIVNYRRTLVTLTPRRRAALTGLRVALWLILLLALAGPTRIERTYAQKQTRPLAVVLDRSDSMTAADNRGTRRADDALRRWRALAPAAQKTFGDPKVFAFADDFTTLSSPDDTASLKTGRTRVFRSLQSTLDAAPPGGWGAVVLLTDGLDTSGEDTKAALDKSVSTALAAATPVFSLAGRNRFAGGEFLTLRDLTVPSQVPPRSQFTFELTLESFQSAARAVPVRLRVGNQWRPAELLALPAGRRAVTWSADIAAGAPGNLPLELVIGEGASAVSSRSEVRIAAPDTTRILYYQGSLDWGYRFLSDILRRDPAFALTPIFNLAPEGTPRSRTAPPGALPDLPDTAAGLDAYDVVVLANAAASQFSDAQQAALTAWVRAGGVLLFLAPDDDATHGYSGSEMERMLPVVFTGDRIENDNDAATADFRRRISQFSGGAHGGTEAAFASQAKRVRGAPALSAFAWVPEAAGLLGADTVAATPRFANFARVERAKPGATVLARHPSEKSADGSGAILLALQRYGRGQSAVLTSDALWRWKLNQPSKERGVEVFWQNLLAWLARERPRGPHFERTPLTAETGREVILRTAGGRNPRLTAQLENSPAITLPATAQPNGSRQHTWTPASPGLWLLTLTDADNRTVRHWLSVSNALPAGENSGLPPDESLLQELARRTGGSVLENTAPSAWLPAAHETGADLLREQRTPLWHGGALLAVLLALYAAELLLRRRWQLL</sequence>
<evidence type="ECO:0008006" key="4">
    <source>
        <dbReference type="Google" id="ProtNLM"/>
    </source>
</evidence>
<dbReference type="EMBL" id="VMBG01000002">
    <property type="protein sequence ID" value="TSJ76726.1"/>
    <property type="molecule type" value="Genomic_DNA"/>
</dbReference>
<dbReference type="Proteomes" id="UP000315648">
    <property type="component" value="Unassembled WGS sequence"/>
</dbReference>
<name>A0A556QJB2_9BACT</name>
<feature type="transmembrane region" description="Helical" evidence="1">
    <location>
        <begin position="22"/>
        <end position="43"/>
    </location>
</feature>
<keyword evidence="1" id="KW-1133">Transmembrane helix</keyword>
<evidence type="ECO:0000313" key="2">
    <source>
        <dbReference type="EMBL" id="TSJ76726.1"/>
    </source>
</evidence>
<dbReference type="RefSeq" id="WP_144230483.1">
    <property type="nucleotide sequence ID" value="NZ_VMBG01000002.1"/>
</dbReference>
<accession>A0A556QJB2</accession>